<name>B7Q5A6_IXOSC</name>
<keyword evidence="1" id="KW-0812">Transmembrane</keyword>
<evidence type="ECO:0000313" key="3">
    <source>
        <dbReference type="EnsemblMetazoa" id="ISCW010704-PA"/>
    </source>
</evidence>
<accession>B7Q5A6</accession>
<dbReference type="AlphaFoldDB" id="B7Q5A6"/>
<dbReference type="EnsemblMetazoa" id="ISCW010704-RA">
    <property type="protein sequence ID" value="ISCW010704-PA"/>
    <property type="gene ID" value="ISCW010704"/>
</dbReference>
<evidence type="ECO:0000256" key="1">
    <source>
        <dbReference type="SAM" id="Phobius"/>
    </source>
</evidence>
<reference evidence="2 4" key="1">
    <citation type="submission" date="2008-03" db="EMBL/GenBank/DDBJ databases">
        <title>Annotation of Ixodes scapularis.</title>
        <authorList>
            <consortium name="Ixodes scapularis Genome Project Consortium"/>
            <person name="Caler E."/>
            <person name="Hannick L.I."/>
            <person name="Bidwell S."/>
            <person name="Joardar V."/>
            <person name="Thiagarajan M."/>
            <person name="Amedeo P."/>
            <person name="Galinsky K.J."/>
            <person name="Schobel S."/>
            <person name="Inman J."/>
            <person name="Hostetler J."/>
            <person name="Miller J."/>
            <person name="Hammond M."/>
            <person name="Megy K."/>
            <person name="Lawson D."/>
            <person name="Kodira C."/>
            <person name="Sutton G."/>
            <person name="Meyer J."/>
            <person name="Hill C.A."/>
            <person name="Birren B."/>
            <person name="Nene V."/>
            <person name="Collins F."/>
            <person name="Alarcon-Chaidez F."/>
            <person name="Wikel S."/>
            <person name="Strausberg R."/>
        </authorList>
    </citation>
    <scope>NUCLEOTIDE SEQUENCE [LARGE SCALE GENOMIC DNA]</scope>
    <source>
        <strain evidence="4">Wikel</strain>
        <strain evidence="2">Wikel colony</strain>
    </source>
</reference>
<proteinExistence type="predicted"/>
<feature type="transmembrane region" description="Helical" evidence="1">
    <location>
        <begin position="20"/>
        <end position="42"/>
    </location>
</feature>
<gene>
    <name evidence="2" type="ORF">IscW_ISCW010704</name>
</gene>
<reference evidence="3" key="2">
    <citation type="submission" date="2020-05" db="UniProtKB">
        <authorList>
            <consortium name="EnsemblMetazoa"/>
        </authorList>
    </citation>
    <scope>IDENTIFICATION</scope>
    <source>
        <strain evidence="3">wikel</strain>
    </source>
</reference>
<dbReference type="HOGENOM" id="CLU_2270430_0_0_1"/>
<feature type="non-terminal residue" evidence="2">
    <location>
        <position position="1"/>
    </location>
</feature>
<keyword evidence="1" id="KW-1133">Transmembrane helix</keyword>
<dbReference type="PaxDb" id="6945-B7Q5A6"/>
<dbReference type="EMBL" id="ABJB010689269">
    <property type="status" value="NOT_ANNOTATED_CDS"/>
    <property type="molecule type" value="Genomic_DNA"/>
</dbReference>
<organism>
    <name type="scientific">Ixodes scapularis</name>
    <name type="common">Black-legged tick</name>
    <name type="synonym">Deer tick</name>
    <dbReference type="NCBI Taxonomy" id="6945"/>
    <lineage>
        <taxon>Eukaryota</taxon>
        <taxon>Metazoa</taxon>
        <taxon>Ecdysozoa</taxon>
        <taxon>Arthropoda</taxon>
        <taxon>Chelicerata</taxon>
        <taxon>Arachnida</taxon>
        <taxon>Acari</taxon>
        <taxon>Parasitiformes</taxon>
        <taxon>Ixodida</taxon>
        <taxon>Ixodoidea</taxon>
        <taxon>Ixodidae</taxon>
        <taxon>Ixodinae</taxon>
        <taxon>Ixodes</taxon>
    </lineage>
</organism>
<evidence type="ECO:0000313" key="2">
    <source>
        <dbReference type="EMBL" id="EEC14028.1"/>
    </source>
</evidence>
<keyword evidence="4" id="KW-1185">Reference proteome</keyword>
<dbReference type="VEuPathDB" id="VectorBase:ISCW010704"/>
<dbReference type="InParanoid" id="B7Q5A6"/>
<protein>
    <submittedName>
        <fullName evidence="2 3">Uncharacterized protein</fullName>
    </submittedName>
</protein>
<dbReference type="Proteomes" id="UP000001555">
    <property type="component" value="Unassembled WGS sequence"/>
</dbReference>
<dbReference type="VEuPathDB" id="VectorBase:ISCI010704"/>
<keyword evidence="1" id="KW-0472">Membrane</keyword>
<dbReference type="EMBL" id="DS860469">
    <property type="protein sequence ID" value="EEC14028.1"/>
    <property type="molecule type" value="Genomic_DNA"/>
</dbReference>
<evidence type="ECO:0000313" key="4">
    <source>
        <dbReference type="Proteomes" id="UP000001555"/>
    </source>
</evidence>
<sequence length="103" mass="11625">LDRTSTHGLHRGRQVRPYCLVDVPGVLTLLLPALILFASFGIQKCVSQNKAYVTCRLLSTAKNKKKKKKKTSRIDFLCMFVGECCKTTTNQDPHFVRKLSLSL</sequence>